<dbReference type="InterPro" id="IPR003594">
    <property type="entry name" value="HATPase_dom"/>
</dbReference>
<evidence type="ECO:0000256" key="1">
    <source>
        <dbReference type="ARBA" id="ARBA00000085"/>
    </source>
</evidence>
<evidence type="ECO:0000256" key="4">
    <source>
        <dbReference type="ARBA" id="ARBA00022475"/>
    </source>
</evidence>
<evidence type="ECO:0000256" key="9">
    <source>
        <dbReference type="ARBA" id="ARBA00022777"/>
    </source>
</evidence>
<keyword evidence="13 14" id="KW-0472">Membrane</keyword>
<keyword evidence="8" id="KW-0547">Nucleotide-binding</keyword>
<evidence type="ECO:0000256" key="8">
    <source>
        <dbReference type="ARBA" id="ARBA00022741"/>
    </source>
</evidence>
<keyword evidence="11 14" id="KW-1133">Transmembrane helix</keyword>
<evidence type="ECO:0000256" key="2">
    <source>
        <dbReference type="ARBA" id="ARBA00004651"/>
    </source>
</evidence>
<evidence type="ECO:0000313" key="18">
    <source>
        <dbReference type="Proteomes" id="UP000285120"/>
    </source>
</evidence>
<evidence type="ECO:0000256" key="14">
    <source>
        <dbReference type="SAM" id="Phobius"/>
    </source>
</evidence>
<dbReference type="PANTHER" id="PTHR45528">
    <property type="entry name" value="SENSOR HISTIDINE KINASE CPXA"/>
    <property type="match status" value="1"/>
</dbReference>
<keyword evidence="7 14" id="KW-0812">Transmembrane</keyword>
<keyword evidence="5" id="KW-0597">Phosphoprotein</keyword>
<keyword evidence="9 17" id="KW-0418">Kinase</keyword>
<dbReference type="GO" id="GO:0005886">
    <property type="term" value="C:plasma membrane"/>
    <property type="evidence" value="ECO:0007669"/>
    <property type="project" value="UniProtKB-SubCell"/>
</dbReference>
<dbReference type="InterPro" id="IPR036890">
    <property type="entry name" value="HATPase_C_sf"/>
</dbReference>
<dbReference type="InterPro" id="IPR005467">
    <property type="entry name" value="His_kinase_dom"/>
</dbReference>
<dbReference type="Gene3D" id="1.10.287.130">
    <property type="match status" value="1"/>
</dbReference>
<feature type="domain" description="HAMP" evidence="16">
    <location>
        <begin position="194"/>
        <end position="247"/>
    </location>
</feature>
<dbReference type="InterPro" id="IPR003660">
    <property type="entry name" value="HAMP_dom"/>
</dbReference>
<dbReference type="Gene3D" id="3.30.565.10">
    <property type="entry name" value="Histidine kinase-like ATPase, C-terminal domain"/>
    <property type="match status" value="1"/>
</dbReference>
<dbReference type="GO" id="GO:0005524">
    <property type="term" value="F:ATP binding"/>
    <property type="evidence" value="ECO:0007669"/>
    <property type="project" value="UniProtKB-KW"/>
</dbReference>
<comment type="caution">
    <text evidence="17">The sequence shown here is derived from an EMBL/GenBank/DDBJ whole genome shotgun (WGS) entry which is preliminary data.</text>
</comment>
<sequence>MNKNRKISILRYWTTLYLLTLLIGLLIIAVLSLFWIRQTTVDHRLNVTQLVAQEMADRVATESGSGTLPREEVPDFFQDRQSVLNIETNPLIYIVDNNGDSITSNAIRGFEPELAFPASVLEKQDSIQRLNIDMVGNSFLVKAPIIQEGANIGWVVIIQPVDEVAQLNQEYSLVAIMVIALSLLGWLTIYVLSRRLTYPVKRVSGAAKLVKDQNYNFTLPENVREKEIYELVDSFKEMSARLQRLEKLRTELLAGVTHELKTPITSISGLLQAVKDDVVTDEEAVEFIDISLKETERMKTMVADLLAFNTFSANGVNVVMEKREIGALLQEVIHQWEVTNKESRTTLQLDVPDEKVYVQIDSARLQQIMINLLNNAQQSFGTGMEGTICVNMKQEEEQAYIEVTDSGKGIEEEEKEYIFERFFRGENKKYETHGLGLGLAFSLMIAQSLNGDLALKSSRPGETIFVLRFPIE</sequence>
<dbReference type="EMBL" id="RAPK01000006">
    <property type="protein sequence ID" value="RKD76466.1"/>
    <property type="molecule type" value="Genomic_DNA"/>
</dbReference>
<keyword evidence="6" id="KW-0808">Transferase</keyword>
<reference evidence="17 18" key="1">
    <citation type="submission" date="2018-09" db="EMBL/GenBank/DDBJ databases">
        <title>Genomic Encyclopedia of Archaeal and Bacterial Type Strains, Phase II (KMG-II): from individual species to whole genera.</title>
        <authorList>
            <person name="Goeker M."/>
        </authorList>
    </citation>
    <scope>NUCLEOTIDE SEQUENCE [LARGE SCALE GENOMIC DNA]</scope>
    <source>
        <strain evidence="17 18">DSM 17008</strain>
    </source>
</reference>
<name>A0A419V8M1_9BACL</name>
<dbReference type="InterPro" id="IPR004358">
    <property type="entry name" value="Sig_transdc_His_kin-like_C"/>
</dbReference>
<dbReference type="SMART" id="SM00304">
    <property type="entry name" value="HAMP"/>
    <property type="match status" value="1"/>
</dbReference>
<feature type="domain" description="Histidine kinase" evidence="15">
    <location>
        <begin position="255"/>
        <end position="472"/>
    </location>
</feature>
<evidence type="ECO:0000313" key="17">
    <source>
        <dbReference type="EMBL" id="RKD76466.1"/>
    </source>
</evidence>
<dbReference type="SUPFAM" id="SSF158472">
    <property type="entry name" value="HAMP domain-like"/>
    <property type="match status" value="1"/>
</dbReference>
<evidence type="ECO:0000259" key="15">
    <source>
        <dbReference type="PROSITE" id="PS50109"/>
    </source>
</evidence>
<evidence type="ECO:0000256" key="11">
    <source>
        <dbReference type="ARBA" id="ARBA00022989"/>
    </source>
</evidence>
<evidence type="ECO:0000256" key="12">
    <source>
        <dbReference type="ARBA" id="ARBA00023012"/>
    </source>
</evidence>
<dbReference type="GO" id="GO:0000155">
    <property type="term" value="F:phosphorelay sensor kinase activity"/>
    <property type="evidence" value="ECO:0007669"/>
    <property type="project" value="InterPro"/>
</dbReference>
<evidence type="ECO:0000259" key="16">
    <source>
        <dbReference type="PROSITE" id="PS50885"/>
    </source>
</evidence>
<dbReference type="SUPFAM" id="SSF55874">
    <property type="entry name" value="ATPase domain of HSP90 chaperone/DNA topoisomerase II/histidine kinase"/>
    <property type="match status" value="1"/>
</dbReference>
<evidence type="ECO:0000256" key="13">
    <source>
        <dbReference type="ARBA" id="ARBA00023136"/>
    </source>
</evidence>
<keyword evidence="12" id="KW-0902">Two-component regulatory system</keyword>
<gene>
    <name evidence="17" type="ORF">ATL39_0683</name>
</gene>
<dbReference type="PRINTS" id="PR00344">
    <property type="entry name" value="BCTRLSENSOR"/>
</dbReference>
<feature type="transmembrane region" description="Helical" evidence="14">
    <location>
        <begin position="171"/>
        <end position="192"/>
    </location>
</feature>
<dbReference type="Pfam" id="PF02518">
    <property type="entry name" value="HATPase_c"/>
    <property type="match status" value="1"/>
</dbReference>
<dbReference type="CDD" id="cd00082">
    <property type="entry name" value="HisKA"/>
    <property type="match status" value="1"/>
</dbReference>
<evidence type="ECO:0000256" key="6">
    <source>
        <dbReference type="ARBA" id="ARBA00022679"/>
    </source>
</evidence>
<dbReference type="Proteomes" id="UP000285120">
    <property type="component" value="Unassembled WGS sequence"/>
</dbReference>
<feature type="transmembrane region" description="Helical" evidence="14">
    <location>
        <begin position="12"/>
        <end position="36"/>
    </location>
</feature>
<dbReference type="InterPro" id="IPR003661">
    <property type="entry name" value="HisK_dim/P_dom"/>
</dbReference>
<dbReference type="SMART" id="SM00388">
    <property type="entry name" value="HisKA"/>
    <property type="match status" value="1"/>
</dbReference>
<dbReference type="EC" id="2.7.13.3" evidence="3"/>
<keyword evidence="18" id="KW-1185">Reference proteome</keyword>
<comment type="catalytic activity">
    <reaction evidence="1">
        <text>ATP + protein L-histidine = ADP + protein N-phospho-L-histidine.</text>
        <dbReference type="EC" id="2.7.13.3"/>
    </reaction>
</comment>
<organism evidence="17 18">
    <name type="scientific">Sinobaca qinghaiensis</name>
    <dbReference type="NCBI Taxonomy" id="342944"/>
    <lineage>
        <taxon>Bacteria</taxon>
        <taxon>Bacillati</taxon>
        <taxon>Bacillota</taxon>
        <taxon>Bacilli</taxon>
        <taxon>Bacillales</taxon>
        <taxon>Sporolactobacillaceae</taxon>
        <taxon>Sinobaca</taxon>
    </lineage>
</organism>
<dbReference type="Pfam" id="PF00512">
    <property type="entry name" value="HisKA"/>
    <property type="match status" value="1"/>
</dbReference>
<dbReference type="PROSITE" id="PS50885">
    <property type="entry name" value="HAMP"/>
    <property type="match status" value="1"/>
</dbReference>
<evidence type="ECO:0000256" key="10">
    <source>
        <dbReference type="ARBA" id="ARBA00022840"/>
    </source>
</evidence>
<dbReference type="SUPFAM" id="SSF47384">
    <property type="entry name" value="Homodimeric domain of signal transducing histidine kinase"/>
    <property type="match status" value="1"/>
</dbReference>
<dbReference type="InterPro" id="IPR036097">
    <property type="entry name" value="HisK_dim/P_sf"/>
</dbReference>
<dbReference type="AlphaFoldDB" id="A0A419V8M1"/>
<dbReference type="Pfam" id="PF00672">
    <property type="entry name" value="HAMP"/>
    <property type="match status" value="1"/>
</dbReference>
<protein>
    <recommendedName>
        <fullName evidence="3">histidine kinase</fullName>
        <ecNumber evidence="3">2.7.13.3</ecNumber>
    </recommendedName>
</protein>
<dbReference type="InterPro" id="IPR050398">
    <property type="entry name" value="HssS/ArlS-like"/>
</dbReference>
<evidence type="ECO:0000256" key="3">
    <source>
        <dbReference type="ARBA" id="ARBA00012438"/>
    </source>
</evidence>
<proteinExistence type="predicted"/>
<dbReference type="PROSITE" id="PS50109">
    <property type="entry name" value="HIS_KIN"/>
    <property type="match status" value="1"/>
</dbReference>
<evidence type="ECO:0000256" key="7">
    <source>
        <dbReference type="ARBA" id="ARBA00022692"/>
    </source>
</evidence>
<keyword evidence="10" id="KW-0067">ATP-binding</keyword>
<dbReference type="PANTHER" id="PTHR45528:SF1">
    <property type="entry name" value="SENSOR HISTIDINE KINASE CPXA"/>
    <property type="match status" value="1"/>
</dbReference>
<dbReference type="RefSeq" id="WP_245960916.1">
    <property type="nucleotide sequence ID" value="NZ_RAPK01000006.1"/>
</dbReference>
<keyword evidence="4" id="KW-1003">Cell membrane</keyword>
<accession>A0A419V8M1</accession>
<comment type="subcellular location">
    <subcellularLocation>
        <location evidence="2">Cell membrane</location>
        <topology evidence="2">Multi-pass membrane protein</topology>
    </subcellularLocation>
</comment>
<dbReference type="Gene3D" id="6.10.340.10">
    <property type="match status" value="1"/>
</dbReference>
<dbReference type="SMART" id="SM00387">
    <property type="entry name" value="HATPase_c"/>
    <property type="match status" value="1"/>
</dbReference>
<evidence type="ECO:0000256" key="5">
    <source>
        <dbReference type="ARBA" id="ARBA00022553"/>
    </source>
</evidence>
<dbReference type="CDD" id="cd06225">
    <property type="entry name" value="HAMP"/>
    <property type="match status" value="1"/>
</dbReference>